<evidence type="ECO:0000313" key="2">
    <source>
        <dbReference type="Proteomes" id="UP000187203"/>
    </source>
</evidence>
<protein>
    <submittedName>
        <fullName evidence="1">Aspartic protease-like protein</fullName>
    </submittedName>
</protein>
<proteinExistence type="predicted"/>
<dbReference type="Proteomes" id="UP000187203">
    <property type="component" value="Unassembled WGS sequence"/>
</dbReference>
<comment type="caution">
    <text evidence="1">The sequence shown here is derived from an EMBL/GenBank/DDBJ whole genome shotgun (WGS) entry which is preliminary data.</text>
</comment>
<keyword evidence="2" id="KW-1185">Reference proteome</keyword>
<organism evidence="1 2">
    <name type="scientific">Corchorus olitorius</name>
    <dbReference type="NCBI Taxonomy" id="93759"/>
    <lineage>
        <taxon>Eukaryota</taxon>
        <taxon>Viridiplantae</taxon>
        <taxon>Streptophyta</taxon>
        <taxon>Embryophyta</taxon>
        <taxon>Tracheophyta</taxon>
        <taxon>Spermatophyta</taxon>
        <taxon>Magnoliopsida</taxon>
        <taxon>eudicotyledons</taxon>
        <taxon>Gunneridae</taxon>
        <taxon>Pentapetalae</taxon>
        <taxon>rosids</taxon>
        <taxon>malvids</taxon>
        <taxon>Malvales</taxon>
        <taxon>Malvaceae</taxon>
        <taxon>Grewioideae</taxon>
        <taxon>Apeibeae</taxon>
        <taxon>Corchorus</taxon>
    </lineage>
</organism>
<dbReference type="GO" id="GO:0006508">
    <property type="term" value="P:proteolysis"/>
    <property type="evidence" value="ECO:0007669"/>
    <property type="project" value="UniProtKB-KW"/>
</dbReference>
<keyword evidence="1" id="KW-0378">Hydrolase</keyword>
<dbReference type="AlphaFoldDB" id="A0A1R3KP25"/>
<dbReference type="EMBL" id="AWUE01012591">
    <property type="protein sequence ID" value="OMP08853.1"/>
    <property type="molecule type" value="Genomic_DNA"/>
</dbReference>
<keyword evidence="1" id="KW-0645">Protease</keyword>
<accession>A0A1R3KP25</accession>
<dbReference type="GO" id="GO:0008233">
    <property type="term" value="F:peptidase activity"/>
    <property type="evidence" value="ECO:0007669"/>
    <property type="project" value="UniProtKB-KW"/>
</dbReference>
<reference evidence="2" key="1">
    <citation type="submission" date="2013-09" db="EMBL/GenBank/DDBJ databases">
        <title>Corchorus olitorius genome sequencing.</title>
        <authorList>
            <person name="Alam M."/>
            <person name="Haque M.S."/>
            <person name="Islam M.S."/>
            <person name="Emdad E.M."/>
            <person name="Islam M.M."/>
            <person name="Ahmed B."/>
            <person name="Halim A."/>
            <person name="Hossen Q.M.M."/>
            <person name="Hossain M.Z."/>
            <person name="Ahmed R."/>
            <person name="Khan M.M."/>
            <person name="Islam R."/>
            <person name="Rashid M.M."/>
            <person name="Khan S.A."/>
            <person name="Rahman M.S."/>
            <person name="Alam M."/>
            <person name="Yahiya A.S."/>
            <person name="Khan M.S."/>
            <person name="Azam M.S."/>
            <person name="Haque T."/>
            <person name="Lashkar M.Z.H."/>
            <person name="Akhand A.I."/>
            <person name="Morshed G."/>
            <person name="Roy S."/>
            <person name="Uddin K.S."/>
            <person name="Rabeya T."/>
            <person name="Hossain A.S."/>
            <person name="Chowdhury A."/>
            <person name="Snigdha A.R."/>
            <person name="Mortoza M.S."/>
            <person name="Matin S.A."/>
            <person name="Hoque S.M.E."/>
            <person name="Islam M.K."/>
            <person name="Roy D.K."/>
            <person name="Haider R."/>
            <person name="Moosa M.M."/>
            <person name="Elias S.M."/>
            <person name="Hasan A.M."/>
            <person name="Jahan S."/>
            <person name="Shafiuddin M."/>
            <person name="Mahmood N."/>
            <person name="Shommy N.S."/>
        </authorList>
    </citation>
    <scope>NUCLEOTIDE SEQUENCE [LARGE SCALE GENOMIC DNA]</scope>
    <source>
        <strain evidence="2">cv. O-4</strain>
    </source>
</reference>
<gene>
    <name evidence="1" type="ORF">COLO4_06055</name>
</gene>
<name>A0A1R3KP25_9ROSI</name>
<sequence>MPKKMMRGLLCEFVGEWSVRRKMSIFSCESPRVFSERIREFGVGYGDGGCLEGEVLCIEMRLEKKENDPLEQGELTFGYFSQVELSLSLLT</sequence>
<evidence type="ECO:0000313" key="1">
    <source>
        <dbReference type="EMBL" id="OMP08853.1"/>
    </source>
</evidence>